<feature type="binding site" evidence="1">
    <location>
        <position position="11"/>
    </location>
    <ligand>
        <name>a divalent metal cation</name>
        <dbReference type="ChEBI" id="CHEBI:60240"/>
    </ligand>
</feature>
<feature type="binding site" evidence="1">
    <location>
        <position position="140"/>
    </location>
    <ligand>
        <name>4-CDP-2-C-methyl-D-erythritol 2-phosphate</name>
        <dbReference type="ChEBI" id="CHEBI:57919"/>
    </ligand>
</feature>
<feature type="domain" description="2-C-methyl-D-erythritol 2,4-cyclodiphosphate synthase" evidence="3">
    <location>
        <begin position="2"/>
        <end position="150"/>
    </location>
</feature>
<comment type="cofactor">
    <cofactor evidence="1">
        <name>a divalent metal cation</name>
        <dbReference type="ChEBI" id="CHEBI:60240"/>
    </cofactor>
    <text evidence="1">Binds 1 divalent metal cation per subunit.</text>
</comment>
<dbReference type="AlphaFoldDB" id="A0A1Y0KZH2"/>
<comment type="pathway">
    <text evidence="1">Isoprenoid biosynthesis; isopentenyl diphosphate biosynthesis via DXP pathway; isopentenyl diphosphate from 1-deoxy-D-xylulose 5-phosphate: step 4/6.</text>
</comment>
<feature type="binding site" evidence="1">
    <location>
        <position position="9"/>
    </location>
    <ligand>
        <name>a divalent metal cation</name>
        <dbReference type="ChEBI" id="CHEBI:60240"/>
    </ligand>
</feature>
<keyword evidence="1" id="KW-0479">Metal-binding</keyword>
<keyword evidence="5" id="KW-1185">Reference proteome</keyword>
<dbReference type="GO" id="GO:0046872">
    <property type="term" value="F:metal ion binding"/>
    <property type="evidence" value="ECO:0007669"/>
    <property type="project" value="UniProtKB-KW"/>
</dbReference>
<dbReference type="PANTHER" id="PTHR43181:SF1">
    <property type="entry name" value="2-C-METHYL-D-ERYTHRITOL 2,4-CYCLODIPHOSPHATE SYNTHASE, CHLOROPLASTIC"/>
    <property type="match status" value="1"/>
</dbReference>
<dbReference type="HAMAP" id="MF_00107">
    <property type="entry name" value="IspF"/>
    <property type="match status" value="1"/>
</dbReference>
<dbReference type="Gene3D" id="3.30.1330.50">
    <property type="entry name" value="2-C-methyl-D-erythritol 2,4-cyclodiphosphate synthase"/>
    <property type="match status" value="1"/>
</dbReference>
<proteinExistence type="inferred from homology"/>
<comment type="function">
    <text evidence="1">Involved in the biosynthesis of isopentenyl diphosphate (IPP) and dimethylallyl diphosphate (DMAPP), two major building blocks of isoprenoid compounds. Catalyzes the conversion of 4-diphosphocytidyl-2-C-methyl-D-erythritol 2-phosphate (CDP-ME2P) to 2-C-methyl-D-erythritol 2,4-cyclodiphosphate (ME-CPP) with a corresponding release of cytidine 5-monophosphate (CMP).</text>
</comment>
<dbReference type="EC" id="4.6.1.12" evidence="1 2"/>
<feature type="binding site" evidence="1">
    <location>
        <begin position="9"/>
        <end position="11"/>
    </location>
    <ligand>
        <name>4-CDP-2-C-methyl-D-erythritol 2-phosphate</name>
        <dbReference type="ChEBI" id="CHEBI:57919"/>
    </ligand>
</feature>
<name>A0A1Y0KZH2_9MOLU</name>
<comment type="caution">
    <text evidence="1">Lacks conserved residue(s) required for the propagation of feature annotation.</text>
</comment>
<dbReference type="UniPathway" id="UPA00056">
    <property type="reaction ID" value="UER00095"/>
</dbReference>
<evidence type="ECO:0000256" key="1">
    <source>
        <dbReference type="HAMAP-Rule" id="MF_00107"/>
    </source>
</evidence>
<dbReference type="GO" id="GO:0008685">
    <property type="term" value="F:2-C-methyl-D-erythritol 2,4-cyclodiphosphate synthase activity"/>
    <property type="evidence" value="ECO:0007669"/>
    <property type="project" value="UniProtKB-UniRule"/>
</dbReference>
<dbReference type="Proteomes" id="UP000231179">
    <property type="component" value="Chromosome"/>
</dbReference>
<comment type="subunit">
    <text evidence="1">Homotrimer.</text>
</comment>
<feature type="binding site" evidence="1">
    <location>
        <begin position="57"/>
        <end position="59"/>
    </location>
    <ligand>
        <name>4-CDP-2-C-methyl-D-erythritol 2-phosphate</name>
        <dbReference type="ChEBI" id="CHEBI:57919"/>
    </ligand>
</feature>
<comment type="similarity">
    <text evidence="1 2">Belongs to the IspF family.</text>
</comment>
<dbReference type="InterPro" id="IPR003526">
    <property type="entry name" value="MECDP_synthase"/>
</dbReference>
<keyword evidence="1 2" id="KW-0414">Isoprene biosynthesis</keyword>
<gene>
    <name evidence="1 4" type="primary">ispF</name>
    <name evidence="4" type="ORF">SCLAR_v1c13570</name>
</gene>
<dbReference type="PANTHER" id="PTHR43181">
    <property type="entry name" value="2-C-METHYL-D-ERYTHRITOL 2,4-CYCLODIPHOSPHATE SYNTHASE, CHLOROPLASTIC"/>
    <property type="match status" value="1"/>
</dbReference>
<protein>
    <recommendedName>
        <fullName evidence="1 2">2-C-methyl-D-erythritol 2,4-cyclodiphosphate synthase</fullName>
        <shortName evidence="1">MECDP-synthase</shortName>
        <shortName evidence="1">MECPP-synthase</shortName>
        <shortName evidence="1">MECPS</shortName>
        <ecNumber evidence="1 2">4.6.1.12</ecNumber>
    </recommendedName>
</protein>
<reference evidence="4 5" key="1">
    <citation type="submission" date="2017-11" db="EMBL/GenBank/DDBJ databases">
        <title>Complete genome sequence of Spiroplasma clarkii CN-5 (DSM 19994).</title>
        <authorList>
            <person name="Tsai Y.-M."/>
            <person name="Chang A."/>
            <person name="Lo W.-S."/>
            <person name="Kuo C.-H."/>
        </authorList>
    </citation>
    <scope>NUCLEOTIDE SEQUENCE [LARGE SCALE GENOMIC DNA]</scope>
    <source>
        <strain evidence="4 5">CN-5</strain>
    </source>
</reference>
<dbReference type="KEGG" id="scla:SCLARK_0037"/>
<dbReference type="EMBL" id="CP024870">
    <property type="protein sequence ID" value="ATX71655.1"/>
    <property type="molecule type" value="Genomic_DNA"/>
</dbReference>
<comment type="catalytic activity">
    <reaction evidence="1 2">
        <text>4-CDP-2-C-methyl-D-erythritol 2-phosphate = 2-C-methyl-D-erythritol 2,4-cyclic diphosphate + CMP</text>
        <dbReference type="Rhea" id="RHEA:23864"/>
        <dbReference type="ChEBI" id="CHEBI:57919"/>
        <dbReference type="ChEBI" id="CHEBI:58483"/>
        <dbReference type="ChEBI" id="CHEBI:60377"/>
        <dbReference type="EC" id="4.6.1.12"/>
    </reaction>
</comment>
<feature type="binding site" evidence="1">
    <location>
        <position position="43"/>
    </location>
    <ligand>
        <name>a divalent metal cation</name>
        <dbReference type="ChEBI" id="CHEBI:60240"/>
    </ligand>
</feature>
<dbReference type="NCBIfam" id="TIGR00151">
    <property type="entry name" value="ispF"/>
    <property type="match status" value="1"/>
</dbReference>
<dbReference type="CDD" id="cd00554">
    <property type="entry name" value="MECDP_synthase"/>
    <property type="match status" value="1"/>
</dbReference>
<keyword evidence="1 2" id="KW-0456">Lyase</keyword>
<dbReference type="SUPFAM" id="SSF69765">
    <property type="entry name" value="IpsF-like"/>
    <property type="match status" value="1"/>
</dbReference>
<evidence type="ECO:0000256" key="2">
    <source>
        <dbReference type="RuleBase" id="RU004395"/>
    </source>
</evidence>
<dbReference type="GO" id="GO:0016114">
    <property type="term" value="P:terpenoid biosynthetic process"/>
    <property type="evidence" value="ECO:0007669"/>
    <property type="project" value="InterPro"/>
</dbReference>
<evidence type="ECO:0000259" key="3">
    <source>
        <dbReference type="Pfam" id="PF02542"/>
    </source>
</evidence>
<evidence type="ECO:0000313" key="5">
    <source>
        <dbReference type="Proteomes" id="UP000231179"/>
    </source>
</evidence>
<dbReference type="InterPro" id="IPR036571">
    <property type="entry name" value="MECDP_synthase_sf"/>
</dbReference>
<dbReference type="OrthoDB" id="9804336at2"/>
<dbReference type="GO" id="GO:0019288">
    <property type="term" value="P:isopentenyl diphosphate biosynthetic process, methylerythritol 4-phosphate pathway"/>
    <property type="evidence" value="ECO:0007669"/>
    <property type="project" value="UniProtKB-UniRule"/>
</dbReference>
<dbReference type="Pfam" id="PF02542">
    <property type="entry name" value="YgbB"/>
    <property type="match status" value="1"/>
</dbReference>
<organism evidence="4 5">
    <name type="scientific">Spiroplasma clarkii</name>
    <dbReference type="NCBI Taxonomy" id="2139"/>
    <lineage>
        <taxon>Bacteria</taxon>
        <taxon>Bacillati</taxon>
        <taxon>Mycoplasmatota</taxon>
        <taxon>Mollicutes</taxon>
        <taxon>Entomoplasmatales</taxon>
        <taxon>Spiroplasmataceae</taxon>
        <taxon>Spiroplasma</taxon>
    </lineage>
</organism>
<dbReference type="RefSeq" id="WP_100255180.1">
    <property type="nucleotide sequence ID" value="NZ_CP015819.1"/>
</dbReference>
<evidence type="ECO:0000313" key="4">
    <source>
        <dbReference type="EMBL" id="ATX71655.1"/>
    </source>
</evidence>
<accession>A0A1Y0KZH2</accession>
<sequence>MFRVGLSKDAHIFVPGQEIILGGVHIPHHSQVEAYSDGDVLLHSVCEALYGAMGMEDLGTYFSPKNMASNFDSQIIVEDVLKHLQQNQYQISNIDIQIVVDEPNLKTYKPTIKQAVATKFALELNQVSVKATNTDNTESHKIEVYSVVLIYKGE</sequence>